<evidence type="ECO:0000313" key="2">
    <source>
        <dbReference type="EMBL" id="KAK4817526.1"/>
    </source>
</evidence>
<protein>
    <recommendedName>
        <fullName evidence="1">Reverse transcriptase domain-containing protein</fullName>
    </recommendedName>
</protein>
<comment type="caution">
    <text evidence="2">The sequence shown here is derived from an EMBL/GenBank/DDBJ whole genome shotgun (WGS) entry which is preliminary data.</text>
</comment>
<name>A0AAN7N4D4_MYCAM</name>
<feature type="domain" description="Reverse transcriptase" evidence="1">
    <location>
        <begin position="24"/>
        <end position="165"/>
    </location>
</feature>
<evidence type="ECO:0000259" key="1">
    <source>
        <dbReference type="Pfam" id="PF00078"/>
    </source>
</evidence>
<dbReference type="AlphaFoldDB" id="A0AAN7N4D4"/>
<sequence>MGNDDKSVGVDWRLANVTPIYKKGWKEDLGNYRPVSLTSVSGKVMEQIILSAITQHVQDNKVIRPSQHGFLKDRSCLTSLISFYDKHSLEKLAAHGLDGCTLHWVKNWLDGRAQRVVVNGVYSSGRPVTSGVPQGSVLGPVLFNIFINDLDEGIECTLKVNCTRFNKAQCQVLHLGHSNPMQRYRLGEEWLESCLAEKDLGVLVDSRLHMSQQRAQVARKAKSILACIKNSVTRRSRAVIVPLDLALVRPHLEYCVQFWAPHYKRDIEVLEHVQRRATKLGKGLEHKSDEERLRELGLFSLEKRRLRGDLIALYNSLKGGCREVGVGLFSHVTSHMTRGKGLKLCQIGY</sequence>
<dbReference type="PRINTS" id="PR01345">
    <property type="entry name" value="CERVTRCPTASE"/>
</dbReference>
<accession>A0AAN7N4D4</accession>
<dbReference type="PANTHER" id="PTHR33332">
    <property type="entry name" value="REVERSE TRANSCRIPTASE DOMAIN-CONTAINING PROTEIN"/>
    <property type="match status" value="1"/>
</dbReference>
<proteinExistence type="predicted"/>
<dbReference type="InterPro" id="IPR000477">
    <property type="entry name" value="RT_dom"/>
</dbReference>
<keyword evidence="3" id="KW-1185">Reference proteome</keyword>
<organism evidence="2 3">
    <name type="scientific">Mycteria americana</name>
    <name type="common">Wood stork</name>
    <dbReference type="NCBI Taxonomy" id="33587"/>
    <lineage>
        <taxon>Eukaryota</taxon>
        <taxon>Metazoa</taxon>
        <taxon>Chordata</taxon>
        <taxon>Craniata</taxon>
        <taxon>Vertebrata</taxon>
        <taxon>Euteleostomi</taxon>
        <taxon>Archelosauria</taxon>
        <taxon>Archosauria</taxon>
        <taxon>Dinosauria</taxon>
        <taxon>Saurischia</taxon>
        <taxon>Theropoda</taxon>
        <taxon>Coelurosauria</taxon>
        <taxon>Aves</taxon>
        <taxon>Neognathae</taxon>
        <taxon>Neoaves</taxon>
        <taxon>Aequornithes</taxon>
        <taxon>Ciconiiformes</taxon>
        <taxon>Ciconiidae</taxon>
        <taxon>Mycteria</taxon>
    </lineage>
</organism>
<gene>
    <name evidence="2" type="ORF">QYF61_019112</name>
</gene>
<dbReference type="Proteomes" id="UP001333110">
    <property type="component" value="Unassembled WGS sequence"/>
</dbReference>
<dbReference type="EMBL" id="JAUNZN010000008">
    <property type="protein sequence ID" value="KAK4817526.1"/>
    <property type="molecule type" value="Genomic_DNA"/>
</dbReference>
<reference evidence="2 3" key="1">
    <citation type="journal article" date="2023" name="J. Hered.">
        <title>Chromosome-level genome of the wood stork (Mycteria americana) provides insight into avian chromosome evolution.</title>
        <authorList>
            <person name="Flamio R. Jr."/>
            <person name="Ramstad K.M."/>
        </authorList>
    </citation>
    <scope>NUCLEOTIDE SEQUENCE [LARGE SCALE GENOMIC DNA]</scope>
    <source>
        <strain evidence="2">JAX WOST 10</strain>
    </source>
</reference>
<dbReference type="Pfam" id="PF00078">
    <property type="entry name" value="RVT_1"/>
    <property type="match status" value="1"/>
</dbReference>
<evidence type="ECO:0000313" key="3">
    <source>
        <dbReference type="Proteomes" id="UP001333110"/>
    </source>
</evidence>
<dbReference type="CDD" id="cd01650">
    <property type="entry name" value="RT_nLTR_like"/>
    <property type="match status" value="1"/>
</dbReference>